<sequence>MSCSASHTRMEGSHLARALRLVELRPPIPLQTHQPIRAVRVHSITGNTAGCRGACGIPQRHKCRGSATTAGLRQPRESAREARDQIPVGLQWSARFPVPASTNAPFAGRVPGMWNIFTAAVPHIQEMKHTTCKSWRKSVETVGSPPC</sequence>
<gene>
    <name evidence="1" type="ORF">GWK47_019092</name>
</gene>
<dbReference type="Proteomes" id="UP000770661">
    <property type="component" value="Unassembled WGS sequence"/>
</dbReference>
<dbReference type="AlphaFoldDB" id="A0A8J4XUI4"/>
<proteinExistence type="predicted"/>
<keyword evidence="2" id="KW-1185">Reference proteome</keyword>
<evidence type="ECO:0000313" key="2">
    <source>
        <dbReference type="Proteomes" id="UP000770661"/>
    </source>
</evidence>
<organism evidence="1 2">
    <name type="scientific">Chionoecetes opilio</name>
    <name type="common">Atlantic snow crab</name>
    <name type="synonym">Cancer opilio</name>
    <dbReference type="NCBI Taxonomy" id="41210"/>
    <lineage>
        <taxon>Eukaryota</taxon>
        <taxon>Metazoa</taxon>
        <taxon>Ecdysozoa</taxon>
        <taxon>Arthropoda</taxon>
        <taxon>Crustacea</taxon>
        <taxon>Multicrustacea</taxon>
        <taxon>Malacostraca</taxon>
        <taxon>Eumalacostraca</taxon>
        <taxon>Eucarida</taxon>
        <taxon>Decapoda</taxon>
        <taxon>Pleocyemata</taxon>
        <taxon>Brachyura</taxon>
        <taxon>Eubrachyura</taxon>
        <taxon>Majoidea</taxon>
        <taxon>Majidae</taxon>
        <taxon>Chionoecetes</taxon>
    </lineage>
</organism>
<reference evidence="1" key="1">
    <citation type="submission" date="2020-07" db="EMBL/GenBank/DDBJ databases">
        <title>The High-quality genome of the commercially important snow crab, Chionoecetes opilio.</title>
        <authorList>
            <person name="Jeong J.-H."/>
            <person name="Ryu S."/>
        </authorList>
    </citation>
    <scope>NUCLEOTIDE SEQUENCE</scope>
    <source>
        <strain evidence="1">MADBK_172401_WGS</strain>
        <tissue evidence="1">Digestive gland</tissue>
    </source>
</reference>
<evidence type="ECO:0000313" key="1">
    <source>
        <dbReference type="EMBL" id="KAG0712151.1"/>
    </source>
</evidence>
<protein>
    <submittedName>
        <fullName evidence="1">Uncharacterized protein</fullName>
    </submittedName>
</protein>
<name>A0A8J4XUI4_CHIOP</name>
<accession>A0A8J4XUI4</accession>
<dbReference type="EMBL" id="JACEEZ010022687">
    <property type="protein sequence ID" value="KAG0712151.1"/>
    <property type="molecule type" value="Genomic_DNA"/>
</dbReference>
<comment type="caution">
    <text evidence="1">The sequence shown here is derived from an EMBL/GenBank/DDBJ whole genome shotgun (WGS) entry which is preliminary data.</text>
</comment>